<dbReference type="EMBL" id="BMTF01000007">
    <property type="protein sequence ID" value="GGV83509.1"/>
    <property type="molecule type" value="Genomic_DNA"/>
</dbReference>
<protein>
    <submittedName>
        <fullName evidence="1">Uncharacterized protein</fullName>
    </submittedName>
</protein>
<accession>A0ABQ2VXP5</accession>
<evidence type="ECO:0000313" key="2">
    <source>
        <dbReference type="Proteomes" id="UP000660675"/>
    </source>
</evidence>
<proteinExistence type="predicted"/>
<keyword evidence="2" id="KW-1185">Reference proteome</keyword>
<sequence>MPKPRSCNVPSLRSWTVTSAPARAPAIAMAQPAMLPPTTPMRKRVTVTVLPPVPMLREVLAALIVAPVRAGAEREREAPVTAPLIGIEPVTAVAAGPGRRCRSASRPSGR</sequence>
<evidence type="ECO:0000313" key="1">
    <source>
        <dbReference type="EMBL" id="GGV83509.1"/>
    </source>
</evidence>
<reference evidence="2" key="1">
    <citation type="journal article" date="2019" name="Int. J. Syst. Evol. Microbiol.">
        <title>The Global Catalogue of Microorganisms (GCM) 10K type strain sequencing project: providing services to taxonomists for standard genome sequencing and annotation.</title>
        <authorList>
            <consortium name="The Broad Institute Genomics Platform"/>
            <consortium name="The Broad Institute Genome Sequencing Center for Infectious Disease"/>
            <person name="Wu L."/>
            <person name="Ma J."/>
        </authorList>
    </citation>
    <scope>NUCLEOTIDE SEQUENCE [LARGE SCALE GENOMIC DNA]</scope>
    <source>
        <strain evidence="2">JCM 4376</strain>
    </source>
</reference>
<name>A0ABQ2VXP5_9ACTN</name>
<organism evidence="1 2">
    <name type="scientific">Streptomyces gelaticus</name>
    <dbReference type="NCBI Taxonomy" id="285446"/>
    <lineage>
        <taxon>Bacteria</taxon>
        <taxon>Bacillati</taxon>
        <taxon>Actinomycetota</taxon>
        <taxon>Actinomycetes</taxon>
        <taxon>Kitasatosporales</taxon>
        <taxon>Streptomycetaceae</taxon>
        <taxon>Streptomyces</taxon>
    </lineage>
</organism>
<dbReference type="Proteomes" id="UP000660675">
    <property type="component" value="Unassembled WGS sequence"/>
</dbReference>
<gene>
    <name evidence="1" type="ORF">GCM10015535_26750</name>
</gene>
<comment type="caution">
    <text evidence="1">The sequence shown here is derived from an EMBL/GenBank/DDBJ whole genome shotgun (WGS) entry which is preliminary data.</text>
</comment>